<feature type="transmembrane region" description="Helical" evidence="6">
    <location>
        <begin position="473"/>
        <end position="497"/>
    </location>
</feature>
<dbReference type="InterPro" id="IPR047699">
    <property type="entry name" value="Permease_put_prefix"/>
</dbReference>
<evidence type="ECO:0000256" key="5">
    <source>
        <dbReference type="ARBA" id="ARBA00023136"/>
    </source>
</evidence>
<sequence length="879" mass="98926">MKSHRTGKPPRWVDRLLEWFCAPHLLEEVQGDLYERYLRDVDRVGATKANQKYSLSVLSFLRPFALKRKPNEYPPIPLFSPAMLQNYVKIAFRNLARNKAYSAINIIGLSIGLAAAMLIMLYTKDEVSYDRFHANNPAIYRITSKSLTPAGIVEFQQSNTGVLPGPKFQAGVPEIASFVRYQQSRRDLKQGAEVKSQTVYSADASFFSVFTFPLMSGNPKTALQNPKSVVISEKSAEENFGTTNVLGKLMFFKDDDKFEPYTITGVAKNCPQNSSIKFDVLMPIEIDKEQLADNESWFSVFLNTFVVLNPKANLKTVEAKMNQVYLADAQESIVLVAKKFGITGRTTYVLQPFTDMHLSKELPATNGLVDESNPTFSYILSGIALFILLIACINFINLTVARSLKRAKEIGVRKVVGGARNQLIIQFLGESFILCFAAFVLAIVLLELALPAFNQLSNKALSLSYLLDTNLVAGYISLFIVTSLLAGFYPALVLSGYSPVQTLYSRFNLSSKNYLQKSLVVLQFTLASFLIIASLTIYLQFNHLTSKQLGYDDKNLVIIDKSNLKRSEVKLLTEELAKNQNIINVAPKNGGGWGTVAKVNGETQVDFAYETVSETYLPLLKIPIIKGRNFSTNFPSDSSHSVIVNETFVKKANWKNPIGQIVDFWFRNEKYTVIGVVKDYHFESLSQAIKPQLFTMKQSNSYGTAFIKIQPNTETASLQYIEKIFKKRFPLNPYSYKFMDQENLKRYESEAKWKQMMLFGAILTIFISCIGLFGLATLSAERRTKEIGIRKVLGASVSGIVQLLSTDFLKLVSISFIFAFPAAWYAMQEWLKNYPYRINMNVWVFLVTAFIAISIAFLTVGWQSLRAAMINPVKSLKTE</sequence>
<name>A0ABW6AE19_9BACT</name>
<feature type="transmembrane region" description="Helical" evidence="6">
    <location>
        <begin position="376"/>
        <end position="398"/>
    </location>
</feature>
<evidence type="ECO:0000256" key="2">
    <source>
        <dbReference type="ARBA" id="ARBA00022475"/>
    </source>
</evidence>
<dbReference type="PANTHER" id="PTHR30572:SF18">
    <property type="entry name" value="ABC-TYPE MACROLIDE FAMILY EXPORT SYSTEM PERMEASE COMPONENT 2"/>
    <property type="match status" value="1"/>
</dbReference>
<evidence type="ECO:0000259" key="8">
    <source>
        <dbReference type="Pfam" id="PF12704"/>
    </source>
</evidence>
<feature type="transmembrane region" description="Helical" evidence="6">
    <location>
        <begin position="100"/>
        <end position="122"/>
    </location>
</feature>
<comment type="caution">
    <text evidence="9">The sequence shown here is derived from an EMBL/GenBank/DDBJ whole genome shotgun (WGS) entry which is preliminary data.</text>
</comment>
<keyword evidence="5 6" id="KW-0472">Membrane</keyword>
<feature type="transmembrane region" description="Helical" evidence="6">
    <location>
        <begin position="840"/>
        <end position="862"/>
    </location>
</feature>
<comment type="subcellular location">
    <subcellularLocation>
        <location evidence="1">Cell membrane</location>
        <topology evidence="1">Multi-pass membrane protein</topology>
    </subcellularLocation>
</comment>
<dbReference type="InterPro" id="IPR050250">
    <property type="entry name" value="Macrolide_Exporter_MacB"/>
</dbReference>
<gene>
    <name evidence="9" type="ORF">ACFS25_07770</name>
</gene>
<keyword evidence="10" id="KW-1185">Reference proteome</keyword>
<feature type="domain" description="MacB-like periplasmic core" evidence="8">
    <location>
        <begin position="526"/>
        <end position="714"/>
    </location>
</feature>
<protein>
    <submittedName>
        <fullName evidence="9">ABC transporter permease</fullName>
    </submittedName>
</protein>
<keyword evidence="4 6" id="KW-1133">Transmembrane helix</keyword>
<dbReference type="NCBIfam" id="NF038404">
    <property type="entry name" value="perm_prefix_2"/>
    <property type="match status" value="1"/>
</dbReference>
<dbReference type="Pfam" id="PF02687">
    <property type="entry name" value="FtsX"/>
    <property type="match status" value="2"/>
</dbReference>
<evidence type="ECO:0000256" key="6">
    <source>
        <dbReference type="SAM" id="Phobius"/>
    </source>
</evidence>
<reference evidence="10" key="1">
    <citation type="journal article" date="2019" name="Int. J. Syst. Evol. Microbiol.">
        <title>The Global Catalogue of Microorganisms (GCM) 10K type strain sequencing project: providing services to taxonomists for standard genome sequencing and annotation.</title>
        <authorList>
            <consortium name="The Broad Institute Genomics Platform"/>
            <consortium name="The Broad Institute Genome Sequencing Center for Infectious Disease"/>
            <person name="Wu L."/>
            <person name="Ma J."/>
        </authorList>
    </citation>
    <scope>NUCLEOTIDE SEQUENCE [LARGE SCALE GENOMIC DNA]</scope>
    <source>
        <strain evidence="10">KCTC 52490</strain>
    </source>
</reference>
<dbReference type="Proteomes" id="UP001597512">
    <property type="component" value="Unassembled WGS sequence"/>
</dbReference>
<feature type="domain" description="ABC3 transporter permease C-terminal" evidence="7">
    <location>
        <begin position="759"/>
        <end position="872"/>
    </location>
</feature>
<keyword evidence="2" id="KW-1003">Cell membrane</keyword>
<dbReference type="EMBL" id="JBHUOM010000002">
    <property type="protein sequence ID" value="MFD2933676.1"/>
    <property type="molecule type" value="Genomic_DNA"/>
</dbReference>
<dbReference type="PANTHER" id="PTHR30572">
    <property type="entry name" value="MEMBRANE COMPONENT OF TRANSPORTER-RELATED"/>
    <property type="match status" value="1"/>
</dbReference>
<proteinExistence type="predicted"/>
<dbReference type="RefSeq" id="WP_381498263.1">
    <property type="nucleotide sequence ID" value="NZ_JBHUOM010000002.1"/>
</dbReference>
<organism evidence="9 10">
    <name type="scientific">Spirosoma flavum</name>
    <dbReference type="NCBI Taxonomy" id="2048557"/>
    <lineage>
        <taxon>Bacteria</taxon>
        <taxon>Pseudomonadati</taxon>
        <taxon>Bacteroidota</taxon>
        <taxon>Cytophagia</taxon>
        <taxon>Cytophagales</taxon>
        <taxon>Cytophagaceae</taxon>
        <taxon>Spirosoma</taxon>
    </lineage>
</organism>
<dbReference type="InterPro" id="IPR003838">
    <property type="entry name" value="ABC3_permease_C"/>
</dbReference>
<feature type="domain" description="MacB-like periplasmic core" evidence="8">
    <location>
        <begin position="102"/>
        <end position="323"/>
    </location>
</feature>
<evidence type="ECO:0000259" key="7">
    <source>
        <dbReference type="Pfam" id="PF02687"/>
    </source>
</evidence>
<evidence type="ECO:0000313" key="10">
    <source>
        <dbReference type="Proteomes" id="UP001597512"/>
    </source>
</evidence>
<dbReference type="InterPro" id="IPR025857">
    <property type="entry name" value="MacB_PCD"/>
</dbReference>
<accession>A0ABW6AE19</accession>
<keyword evidence="3 6" id="KW-0812">Transmembrane</keyword>
<feature type="transmembrane region" description="Helical" evidence="6">
    <location>
        <begin position="432"/>
        <end position="453"/>
    </location>
</feature>
<evidence type="ECO:0000313" key="9">
    <source>
        <dbReference type="EMBL" id="MFD2933676.1"/>
    </source>
</evidence>
<evidence type="ECO:0000256" key="3">
    <source>
        <dbReference type="ARBA" id="ARBA00022692"/>
    </source>
</evidence>
<feature type="transmembrane region" description="Helical" evidence="6">
    <location>
        <begin position="518"/>
        <end position="539"/>
    </location>
</feature>
<evidence type="ECO:0000256" key="4">
    <source>
        <dbReference type="ARBA" id="ARBA00022989"/>
    </source>
</evidence>
<evidence type="ECO:0000256" key="1">
    <source>
        <dbReference type="ARBA" id="ARBA00004651"/>
    </source>
</evidence>
<feature type="domain" description="ABC3 transporter permease C-terminal" evidence="7">
    <location>
        <begin position="383"/>
        <end position="499"/>
    </location>
</feature>
<dbReference type="Pfam" id="PF12704">
    <property type="entry name" value="MacB_PCD"/>
    <property type="match status" value="2"/>
</dbReference>
<feature type="transmembrane region" description="Helical" evidence="6">
    <location>
        <begin position="756"/>
        <end position="780"/>
    </location>
</feature>
<feature type="transmembrane region" description="Helical" evidence="6">
    <location>
        <begin position="792"/>
        <end position="820"/>
    </location>
</feature>